<feature type="transmembrane region" description="Helical" evidence="1">
    <location>
        <begin position="76"/>
        <end position="100"/>
    </location>
</feature>
<reference evidence="2 3" key="1">
    <citation type="journal article" date="2011" name="J. Bacteriol.">
        <title>Genome Sequence of the Probiotic Strain Bifidobacterium animalis subsp. lactis CNCM I-2494.</title>
        <authorList>
            <person name="Chervaux C."/>
            <person name="Grimaldi C."/>
            <person name="Bolotin A."/>
            <person name="Quinquis B."/>
            <person name="Legrain-Raspaud S."/>
            <person name="van Hylckama Vlieg J.E."/>
            <person name="Denariaz G."/>
            <person name="Smokvina T."/>
        </authorList>
    </citation>
    <scope>NUCLEOTIDE SEQUENCE [LARGE SCALE GENOMIC DNA]</scope>
    <source>
        <strain evidence="2 3">CNCM I-2494</strain>
    </source>
</reference>
<name>A0A806FY56_BIFAN</name>
<dbReference type="Proteomes" id="UP000008394">
    <property type="component" value="Chromosome"/>
</dbReference>
<dbReference type="GeneID" id="29695766"/>
<dbReference type="KEGG" id="bnm:BALAC2494_01693"/>
<organism evidence="2 3">
    <name type="scientific">Bifidobacterium animalis subsp. lactis CNCM I-2494</name>
    <dbReference type="NCBI Taxonomy" id="1042403"/>
    <lineage>
        <taxon>Bacteria</taxon>
        <taxon>Bacillati</taxon>
        <taxon>Actinomycetota</taxon>
        <taxon>Actinomycetes</taxon>
        <taxon>Bifidobacteriales</taxon>
        <taxon>Bifidobacteriaceae</taxon>
        <taxon>Bifidobacterium</taxon>
    </lineage>
</organism>
<proteinExistence type="predicted"/>
<evidence type="ECO:0000313" key="3">
    <source>
        <dbReference type="Proteomes" id="UP000008394"/>
    </source>
</evidence>
<feature type="transmembrane region" description="Helical" evidence="1">
    <location>
        <begin position="52"/>
        <end position="70"/>
    </location>
</feature>
<keyword evidence="1" id="KW-0812">Transmembrane</keyword>
<sequence length="229" mass="25508">MDVRVHELQLTRARAEQLMDRQRKANAVANMQRRRAPELAYLEERRRQTIDFATLTIAGLSLLTVAVIVGRVYAMWMYAIACVGVVVCGFALISAVLLLLRGAVVNRAVIELSKAAVLARSRVGDDPDRAGQSQNDADTVRALFTGQAATEQEVEPCTKNYALNRRLEQNERAALEQLGRQADDAAREYQSVVGQVATLRGDTESSHAQELDLERQNKLFEAFVNEHGW</sequence>
<evidence type="ECO:0000313" key="2">
    <source>
        <dbReference type="EMBL" id="AEK30380.1"/>
    </source>
</evidence>
<dbReference type="EMBL" id="CP002915">
    <property type="protein sequence ID" value="AEK30380.1"/>
    <property type="molecule type" value="Genomic_DNA"/>
</dbReference>
<dbReference type="AlphaFoldDB" id="A0A806FY56"/>
<accession>A0A806FY56</accession>
<keyword evidence="1" id="KW-1133">Transmembrane helix</keyword>
<gene>
    <name evidence="2" type="ORF">BALAC2494_01693</name>
</gene>
<evidence type="ECO:0000256" key="1">
    <source>
        <dbReference type="SAM" id="Phobius"/>
    </source>
</evidence>
<dbReference type="RefSeq" id="WP_004217829.1">
    <property type="nucleotide sequence ID" value="NC_017215.1"/>
</dbReference>
<protein>
    <submittedName>
        <fullName evidence="2">Hypothetical membrane associated protein</fullName>
    </submittedName>
</protein>
<keyword evidence="1" id="KW-0472">Membrane</keyword>